<proteinExistence type="predicted"/>
<comment type="caution">
    <text evidence="1">The sequence shown here is derived from an EMBL/GenBank/DDBJ whole genome shotgun (WGS) entry which is preliminary data.</text>
</comment>
<gene>
    <name evidence="1" type="ORF">EVAR_52020_1</name>
</gene>
<evidence type="ECO:0000313" key="2">
    <source>
        <dbReference type="Proteomes" id="UP000299102"/>
    </source>
</evidence>
<dbReference type="EMBL" id="BGZK01001419">
    <property type="protein sequence ID" value="GBP79562.1"/>
    <property type="molecule type" value="Genomic_DNA"/>
</dbReference>
<sequence>MSQRISAIAAKHASARYRADTISDTRSEVVNTRQSTATTESRNSVTKIKPNTPHSAYHVARPSVRLTCMYMARLYEARTDRDDLLPKSDEYVSSFPNSRVPWNEDMLGTRIDTEGVGVAHSTVNMHRIMMHNKASIEAIVARRVYDGVPYLSMRIAAAQVLPSRAHSYYSESGKVRLLQSFVDDVHSHQDRSTSVCDSPK</sequence>
<accession>A0A4C1YXB1</accession>
<keyword evidence="2" id="KW-1185">Reference proteome</keyword>
<dbReference type="Proteomes" id="UP000299102">
    <property type="component" value="Unassembled WGS sequence"/>
</dbReference>
<evidence type="ECO:0000313" key="1">
    <source>
        <dbReference type="EMBL" id="GBP79562.1"/>
    </source>
</evidence>
<name>A0A4C1YXB1_EUMVA</name>
<dbReference type="AlphaFoldDB" id="A0A4C1YXB1"/>
<reference evidence="1 2" key="1">
    <citation type="journal article" date="2019" name="Commun. Biol.">
        <title>The bagworm genome reveals a unique fibroin gene that provides high tensile strength.</title>
        <authorList>
            <person name="Kono N."/>
            <person name="Nakamura H."/>
            <person name="Ohtoshi R."/>
            <person name="Tomita M."/>
            <person name="Numata K."/>
            <person name="Arakawa K."/>
        </authorList>
    </citation>
    <scope>NUCLEOTIDE SEQUENCE [LARGE SCALE GENOMIC DNA]</scope>
</reference>
<organism evidence="1 2">
    <name type="scientific">Eumeta variegata</name>
    <name type="common">Bagworm moth</name>
    <name type="synonym">Eumeta japonica</name>
    <dbReference type="NCBI Taxonomy" id="151549"/>
    <lineage>
        <taxon>Eukaryota</taxon>
        <taxon>Metazoa</taxon>
        <taxon>Ecdysozoa</taxon>
        <taxon>Arthropoda</taxon>
        <taxon>Hexapoda</taxon>
        <taxon>Insecta</taxon>
        <taxon>Pterygota</taxon>
        <taxon>Neoptera</taxon>
        <taxon>Endopterygota</taxon>
        <taxon>Lepidoptera</taxon>
        <taxon>Glossata</taxon>
        <taxon>Ditrysia</taxon>
        <taxon>Tineoidea</taxon>
        <taxon>Psychidae</taxon>
        <taxon>Oiketicinae</taxon>
        <taxon>Eumeta</taxon>
    </lineage>
</organism>
<protein>
    <submittedName>
        <fullName evidence="1">Uncharacterized protein</fullName>
    </submittedName>
</protein>